<proteinExistence type="predicted"/>
<protein>
    <recommendedName>
        <fullName evidence="2">peptidoglycan lytic exotransglycosylase</fullName>
        <ecNumber evidence="2">4.2.2.n1</ecNumber>
    </recommendedName>
    <alternativeName>
        <fullName evidence="5">Murein hydrolase A</fullName>
    </alternativeName>
</protein>
<evidence type="ECO:0000256" key="2">
    <source>
        <dbReference type="ARBA" id="ARBA00012587"/>
    </source>
</evidence>
<dbReference type="InterPro" id="IPR005300">
    <property type="entry name" value="MltA_B"/>
</dbReference>
<evidence type="ECO:0000313" key="8">
    <source>
        <dbReference type="EMBL" id="QOP45985.1"/>
    </source>
</evidence>
<feature type="signal peptide" evidence="6">
    <location>
        <begin position="1"/>
        <end position="22"/>
    </location>
</feature>
<dbReference type="SMART" id="SM00925">
    <property type="entry name" value="MltA"/>
    <property type="match status" value="1"/>
</dbReference>
<dbReference type="EC" id="4.2.2.n1" evidence="2"/>
<feature type="chain" id="PRO_5033057644" description="peptidoglycan lytic exotransglycosylase" evidence="6">
    <location>
        <begin position="23"/>
        <end position="366"/>
    </location>
</feature>
<comment type="catalytic activity">
    <reaction evidence="1">
        <text>Exolytic cleavage of the (1-&gt;4)-beta-glycosidic linkage between N-acetylmuramic acid (MurNAc) and N-acetylglucosamine (GlcNAc) residues in peptidoglycan, from either the reducing or the non-reducing ends of the peptidoglycan chains, with concomitant formation of a 1,6-anhydrobond in the MurNAc residue.</text>
        <dbReference type="EC" id="4.2.2.n1"/>
    </reaction>
</comment>
<keyword evidence="3" id="KW-0456">Lyase</keyword>
<dbReference type="SUPFAM" id="SSF50685">
    <property type="entry name" value="Barwin-like endoglucanases"/>
    <property type="match status" value="1"/>
</dbReference>
<evidence type="ECO:0000256" key="3">
    <source>
        <dbReference type="ARBA" id="ARBA00023239"/>
    </source>
</evidence>
<dbReference type="InterPro" id="IPR036908">
    <property type="entry name" value="RlpA-like_sf"/>
</dbReference>
<keyword evidence="6" id="KW-0732">Signal</keyword>
<dbReference type="GO" id="GO:0071555">
    <property type="term" value="P:cell wall organization"/>
    <property type="evidence" value="ECO:0007669"/>
    <property type="project" value="UniProtKB-KW"/>
</dbReference>
<evidence type="ECO:0000313" key="9">
    <source>
        <dbReference type="Proteomes" id="UP000593580"/>
    </source>
</evidence>
<dbReference type="PIRSF" id="PIRSF019422">
    <property type="entry name" value="MltA"/>
    <property type="match status" value="1"/>
</dbReference>
<evidence type="ECO:0000259" key="7">
    <source>
        <dbReference type="SMART" id="SM00925"/>
    </source>
</evidence>
<accession>A0A7M1B8H6</accession>
<dbReference type="InterPro" id="IPR026044">
    <property type="entry name" value="MltA"/>
</dbReference>
<dbReference type="KEGG" id="spal:FM071_06630"/>
<dbReference type="Gene3D" id="2.40.240.50">
    <property type="entry name" value="Barwin-like endoglucanases"/>
    <property type="match status" value="1"/>
</dbReference>
<dbReference type="GO" id="GO:0009253">
    <property type="term" value="P:peptidoglycan catabolic process"/>
    <property type="evidence" value="ECO:0007669"/>
    <property type="project" value="TreeGrafter"/>
</dbReference>
<gene>
    <name evidence="8" type="ORF">FM071_06630</name>
</gene>
<dbReference type="PANTHER" id="PTHR30124">
    <property type="entry name" value="MEMBRANE-BOUND LYTIC MUREIN TRANSGLYCOSYLASE A"/>
    <property type="match status" value="1"/>
</dbReference>
<dbReference type="CDD" id="cd14485">
    <property type="entry name" value="mltA_like_LT_A"/>
    <property type="match status" value="1"/>
</dbReference>
<dbReference type="GO" id="GO:0008933">
    <property type="term" value="F:peptidoglycan lytic transglycosylase activity"/>
    <property type="evidence" value="ECO:0007669"/>
    <property type="project" value="TreeGrafter"/>
</dbReference>
<dbReference type="Proteomes" id="UP000593580">
    <property type="component" value="Chromosome"/>
</dbReference>
<dbReference type="PROSITE" id="PS51257">
    <property type="entry name" value="PROKAR_LIPOPROTEIN"/>
    <property type="match status" value="1"/>
</dbReference>
<dbReference type="Pfam" id="PF03562">
    <property type="entry name" value="MltA"/>
    <property type="match status" value="1"/>
</dbReference>
<evidence type="ECO:0000256" key="4">
    <source>
        <dbReference type="ARBA" id="ARBA00023316"/>
    </source>
</evidence>
<feature type="domain" description="Lytic transglycosylase MltA" evidence="7">
    <location>
        <begin position="113"/>
        <end position="268"/>
    </location>
</feature>
<dbReference type="GO" id="GO:0009254">
    <property type="term" value="P:peptidoglycan turnover"/>
    <property type="evidence" value="ECO:0007669"/>
    <property type="project" value="InterPro"/>
</dbReference>
<dbReference type="Pfam" id="PF06725">
    <property type="entry name" value="3D"/>
    <property type="match status" value="1"/>
</dbReference>
<evidence type="ECO:0000256" key="6">
    <source>
        <dbReference type="SAM" id="SignalP"/>
    </source>
</evidence>
<keyword evidence="9" id="KW-1185">Reference proteome</keyword>
<dbReference type="AlphaFoldDB" id="A0A7M1B8H6"/>
<dbReference type="GO" id="GO:0004553">
    <property type="term" value="F:hydrolase activity, hydrolyzing O-glycosyl compounds"/>
    <property type="evidence" value="ECO:0007669"/>
    <property type="project" value="InterPro"/>
</dbReference>
<dbReference type="InterPro" id="IPR010611">
    <property type="entry name" value="3D_dom"/>
</dbReference>
<dbReference type="CDD" id="cd14668">
    <property type="entry name" value="mlta_B"/>
    <property type="match status" value="1"/>
</dbReference>
<organism evidence="8 9">
    <name type="scientific">Sulfurimonas paralvinellae</name>
    <dbReference type="NCBI Taxonomy" id="317658"/>
    <lineage>
        <taxon>Bacteria</taxon>
        <taxon>Pseudomonadati</taxon>
        <taxon>Campylobacterota</taxon>
        <taxon>Epsilonproteobacteria</taxon>
        <taxon>Campylobacterales</taxon>
        <taxon>Sulfurimonadaceae</taxon>
        <taxon>Sulfurimonas</taxon>
    </lineage>
</organism>
<sequence length="366" mass="41789">MKTAIFLLCISLLFLSCSKKPAVIFKEFPHTRLKPVAIETLPEFNAENFDAVLQSFQKNCQTKKAFEIYENLCNEAKYVSDVETFIRENFQAYQIVNDKEDDTGLLTGYYEAEIHASYQKSDRYKYPVYATPKDLVVVDLSQIYPELKHYRLRGRLDGNRVIPYLTRGEAKTNELNASVLCYCDSEIDKFFLEVQGSGIAKLDDNSSFYLGYDNQNGYKYRSIGKYLVKKNELSLEEVSLQSIREWLREHPDRIDEVLNYNNSMVFFSKREHGATGALGVELTPMRSIAVDKRYISLGSMLYLHADLNNTKINKIVFAQDTGGAIKGTVRADLFVGSGEEALALAGHLKAPLKLWLLLPKEKEKNE</sequence>
<dbReference type="EMBL" id="CP041406">
    <property type="protein sequence ID" value="QOP45985.1"/>
    <property type="molecule type" value="Genomic_DNA"/>
</dbReference>
<dbReference type="RefSeq" id="WP_226960508.1">
    <property type="nucleotide sequence ID" value="NZ_CP041406.1"/>
</dbReference>
<evidence type="ECO:0000256" key="5">
    <source>
        <dbReference type="ARBA" id="ARBA00030918"/>
    </source>
</evidence>
<dbReference type="GO" id="GO:0019867">
    <property type="term" value="C:outer membrane"/>
    <property type="evidence" value="ECO:0007669"/>
    <property type="project" value="InterPro"/>
</dbReference>
<dbReference type="Gene3D" id="2.40.40.10">
    <property type="entry name" value="RlpA-like domain"/>
    <property type="match status" value="1"/>
</dbReference>
<evidence type="ECO:0000256" key="1">
    <source>
        <dbReference type="ARBA" id="ARBA00001420"/>
    </source>
</evidence>
<reference evidence="8 9" key="1">
    <citation type="submission" date="2019-07" db="EMBL/GenBank/DDBJ databases">
        <title>Sulfurimonas paralvinellae sp. nov., a novel mesophilic, hydrogen- and sulfur-oxidizing chemolithoautotroph within the Epsilonproteo- bacteria isolated from a deep-sea hydrothermal vent polychaete nest, reclassification of Thiomicrospira denitrificans as Sulfurimonas denitrificans comb. nov. and emended description of the genus Sulfurimonas.</title>
        <authorList>
            <person name="Wang S."/>
            <person name="Jiang L."/>
            <person name="Shao Z."/>
        </authorList>
    </citation>
    <scope>NUCLEOTIDE SEQUENCE [LARGE SCALE GENOMIC DNA]</scope>
    <source>
        <strain evidence="8 9">GO25</strain>
    </source>
</reference>
<dbReference type="PANTHER" id="PTHR30124:SF0">
    <property type="entry name" value="MEMBRANE-BOUND LYTIC MUREIN TRANSGLYCOSYLASE A"/>
    <property type="match status" value="1"/>
</dbReference>
<name>A0A7M1B8H6_9BACT</name>
<keyword evidence="4" id="KW-0961">Cell wall biogenesis/degradation</keyword>